<evidence type="ECO:0000256" key="1">
    <source>
        <dbReference type="ARBA" id="ARBA00022679"/>
    </source>
</evidence>
<gene>
    <name evidence="6" type="ORF">V5O48_009910</name>
</gene>
<keyword evidence="3" id="KW-0418">Kinase</keyword>
<evidence type="ECO:0000256" key="3">
    <source>
        <dbReference type="ARBA" id="ARBA00022777"/>
    </source>
</evidence>
<dbReference type="InterPro" id="IPR051681">
    <property type="entry name" value="Ser/Thr_Kinases-Pseudokinases"/>
</dbReference>
<dbReference type="Gene3D" id="1.10.510.10">
    <property type="entry name" value="Transferase(Phosphotransferase) domain 1"/>
    <property type="match status" value="1"/>
</dbReference>
<sequence length="370" mass="42355">MSNTIKGRLDAWDNKLPSLAFRILFRAISVTLHLTQNAIARMDVFFHSASHYHEVENTELLLSEPFTSLMMDSSPSDDRHTDTYRGKNAEHNLVALRVWRSQADDQKSMRMFLRRIEKELSIWKNLEHPNVAPLHGLAFAYGMRPSSVTPFYANGTIKRYLSNHPNASPLRLLCDVAKGLAYLHTRAPPISHGDVRGCHIFVKDNGTPVISNIGTNHLPSPPNWTISSGEGTRWMAPEIMIEDSREPFEDRPEEVRLNTTPQSDVYSFGMTIYEVYSRRVPYHWRRMYAGVIPDVVRGIRPPRPDADECPGLTDDIWSLIERCWNQNPNERPSMLEVVALLEQMLLESALELWTIEASQIIPHVTKKAYL</sequence>
<feature type="domain" description="Protein kinase" evidence="5">
    <location>
        <begin position="55"/>
        <end position="345"/>
    </location>
</feature>
<evidence type="ECO:0000313" key="6">
    <source>
        <dbReference type="EMBL" id="KAL0572052.1"/>
    </source>
</evidence>
<evidence type="ECO:0000256" key="4">
    <source>
        <dbReference type="ARBA" id="ARBA00022840"/>
    </source>
</evidence>
<comment type="caution">
    <text evidence="6">The sequence shown here is derived from an EMBL/GenBank/DDBJ whole genome shotgun (WGS) entry which is preliminary data.</text>
</comment>
<keyword evidence="1" id="KW-0808">Transferase</keyword>
<evidence type="ECO:0000259" key="5">
    <source>
        <dbReference type="PROSITE" id="PS50011"/>
    </source>
</evidence>
<protein>
    <recommendedName>
        <fullName evidence="5">Protein kinase domain-containing protein</fullName>
    </recommendedName>
</protein>
<name>A0ABR3F9V2_9AGAR</name>
<evidence type="ECO:0000256" key="2">
    <source>
        <dbReference type="ARBA" id="ARBA00022741"/>
    </source>
</evidence>
<dbReference type="PROSITE" id="PS50011">
    <property type="entry name" value="PROTEIN_KINASE_DOM"/>
    <property type="match status" value="1"/>
</dbReference>
<proteinExistence type="predicted"/>
<dbReference type="PANTHER" id="PTHR44329">
    <property type="entry name" value="SERINE/THREONINE-PROTEIN KINASE TNNI3K-RELATED"/>
    <property type="match status" value="1"/>
</dbReference>
<dbReference type="Pfam" id="PF07714">
    <property type="entry name" value="PK_Tyr_Ser-Thr"/>
    <property type="match status" value="1"/>
</dbReference>
<reference evidence="6 7" key="1">
    <citation type="submission" date="2024-02" db="EMBL/GenBank/DDBJ databases">
        <title>A draft genome for the cacao thread blight pathogen Marasmius crinis-equi.</title>
        <authorList>
            <person name="Cohen S.P."/>
            <person name="Baruah I.K."/>
            <person name="Amoako-Attah I."/>
            <person name="Bukari Y."/>
            <person name="Meinhardt L.W."/>
            <person name="Bailey B.A."/>
        </authorList>
    </citation>
    <scope>NUCLEOTIDE SEQUENCE [LARGE SCALE GENOMIC DNA]</scope>
    <source>
        <strain evidence="6 7">GH-76</strain>
    </source>
</reference>
<keyword evidence="2" id="KW-0547">Nucleotide-binding</keyword>
<keyword evidence="4" id="KW-0067">ATP-binding</keyword>
<keyword evidence="7" id="KW-1185">Reference proteome</keyword>
<evidence type="ECO:0000313" key="7">
    <source>
        <dbReference type="Proteomes" id="UP001465976"/>
    </source>
</evidence>
<dbReference type="InterPro" id="IPR001245">
    <property type="entry name" value="Ser-Thr/Tyr_kinase_cat_dom"/>
</dbReference>
<dbReference type="EMBL" id="JBAHYK010000678">
    <property type="protein sequence ID" value="KAL0572052.1"/>
    <property type="molecule type" value="Genomic_DNA"/>
</dbReference>
<dbReference type="InterPro" id="IPR011009">
    <property type="entry name" value="Kinase-like_dom_sf"/>
</dbReference>
<organism evidence="6 7">
    <name type="scientific">Marasmius crinis-equi</name>
    <dbReference type="NCBI Taxonomy" id="585013"/>
    <lineage>
        <taxon>Eukaryota</taxon>
        <taxon>Fungi</taxon>
        <taxon>Dikarya</taxon>
        <taxon>Basidiomycota</taxon>
        <taxon>Agaricomycotina</taxon>
        <taxon>Agaricomycetes</taxon>
        <taxon>Agaricomycetidae</taxon>
        <taxon>Agaricales</taxon>
        <taxon>Marasmiineae</taxon>
        <taxon>Marasmiaceae</taxon>
        <taxon>Marasmius</taxon>
    </lineage>
</organism>
<accession>A0ABR3F9V2</accession>
<dbReference type="InterPro" id="IPR000719">
    <property type="entry name" value="Prot_kinase_dom"/>
</dbReference>
<dbReference type="SUPFAM" id="SSF56112">
    <property type="entry name" value="Protein kinase-like (PK-like)"/>
    <property type="match status" value="1"/>
</dbReference>
<dbReference type="Proteomes" id="UP001465976">
    <property type="component" value="Unassembled WGS sequence"/>
</dbReference>
<dbReference type="PANTHER" id="PTHR44329:SF288">
    <property type="entry name" value="MITOGEN-ACTIVATED PROTEIN KINASE KINASE KINASE 20"/>
    <property type="match status" value="1"/>
</dbReference>